<feature type="transmembrane region" description="Helical" evidence="5">
    <location>
        <begin position="97"/>
        <end position="115"/>
    </location>
</feature>
<evidence type="ECO:0000256" key="5">
    <source>
        <dbReference type="SAM" id="Phobius"/>
    </source>
</evidence>
<feature type="transmembrane region" description="Helical" evidence="5">
    <location>
        <begin position="230"/>
        <end position="247"/>
    </location>
</feature>
<keyword evidence="2 5" id="KW-0812">Transmembrane</keyword>
<feature type="transmembrane region" description="Helical" evidence="5">
    <location>
        <begin position="12"/>
        <end position="29"/>
    </location>
</feature>
<feature type="transmembrane region" description="Helical" evidence="5">
    <location>
        <begin position="314"/>
        <end position="333"/>
    </location>
</feature>
<feature type="transmembrane region" description="Helical" evidence="5">
    <location>
        <begin position="208"/>
        <end position="223"/>
    </location>
</feature>
<dbReference type="InterPro" id="IPR007016">
    <property type="entry name" value="O-antigen_ligase-rel_domated"/>
</dbReference>
<feature type="domain" description="O-antigen ligase-related" evidence="6">
    <location>
        <begin position="193"/>
        <end position="321"/>
    </location>
</feature>
<dbReference type="AlphaFoldDB" id="A0A1I2GJ68"/>
<feature type="transmembrane region" description="Helical" evidence="5">
    <location>
        <begin position="41"/>
        <end position="59"/>
    </location>
</feature>
<accession>A0A1I2GJ68</accession>
<evidence type="ECO:0000313" key="7">
    <source>
        <dbReference type="EMBL" id="SFF16671.1"/>
    </source>
</evidence>
<feature type="transmembrane region" description="Helical" evidence="5">
    <location>
        <begin position="154"/>
        <end position="176"/>
    </location>
</feature>
<dbReference type="EMBL" id="FONN01000016">
    <property type="protein sequence ID" value="SFF16671.1"/>
    <property type="molecule type" value="Genomic_DNA"/>
</dbReference>
<name>A0A1I2GJ68_9BACL</name>
<keyword evidence="4 5" id="KW-0472">Membrane</keyword>
<evidence type="ECO:0000256" key="4">
    <source>
        <dbReference type="ARBA" id="ARBA00023136"/>
    </source>
</evidence>
<evidence type="ECO:0000256" key="3">
    <source>
        <dbReference type="ARBA" id="ARBA00022989"/>
    </source>
</evidence>
<dbReference type="InterPro" id="IPR051533">
    <property type="entry name" value="WaaL-like"/>
</dbReference>
<dbReference type="PANTHER" id="PTHR37422">
    <property type="entry name" value="TEICHURONIC ACID BIOSYNTHESIS PROTEIN TUAE"/>
    <property type="match status" value="1"/>
</dbReference>
<sequence length="440" mass="49199">MQNSLIKSAGSFNIAIFLIALLPVTNIIKGGSGTVSPVMDITLLSYIALYIICFFKVVFHHTPIHFVKSDFITLFWSAVVLISVLYSEYTVFAIGKMSRFILFSVGLMLISRIVMQTKEDIDKLLTYILYSWFGVELYIIIDFVLSGAPLGRYAFFNVHPLPMAMTGVVVLLLAFIQLLQQKINSLLAIIIISASLMCIIISASRGPLVALLLTLVMLLPLILRKLKLKLLVTLSFSVVLLSQLPFVKNQFDYFYDRLMNSAGDDDRSGMRRYFIQDLYMDSFYDNPLLGAGINGVTPVVSSHNIFIDVLGENGGVLFLILVVMVALFIIDFIKTIWVAADYTKIILVSLLMLNLWSLQFSWSYTENKYFFVFLAAYFTYSRIVKSTRKSAGLCAAPDQQSALALPTSSNNSLNKNLGLNRNLGLNLRAINPAVLQEKGD</sequence>
<proteinExistence type="predicted"/>
<gene>
    <name evidence="7" type="ORF">SAMN04487969_11636</name>
</gene>
<keyword evidence="3 5" id="KW-1133">Transmembrane helix</keyword>
<evidence type="ECO:0000256" key="1">
    <source>
        <dbReference type="ARBA" id="ARBA00004141"/>
    </source>
</evidence>
<feature type="transmembrane region" description="Helical" evidence="5">
    <location>
        <begin position="127"/>
        <end position="148"/>
    </location>
</feature>
<feature type="transmembrane region" description="Helical" evidence="5">
    <location>
        <begin position="345"/>
        <end position="362"/>
    </location>
</feature>
<dbReference type="GO" id="GO:0016874">
    <property type="term" value="F:ligase activity"/>
    <property type="evidence" value="ECO:0007669"/>
    <property type="project" value="UniProtKB-KW"/>
</dbReference>
<evidence type="ECO:0000256" key="2">
    <source>
        <dbReference type="ARBA" id="ARBA00022692"/>
    </source>
</evidence>
<dbReference type="PANTHER" id="PTHR37422:SF17">
    <property type="entry name" value="O-ANTIGEN LIGASE"/>
    <property type="match status" value="1"/>
</dbReference>
<organism evidence="7 8">
    <name type="scientific">Paenibacillus algorifonticola</name>
    <dbReference type="NCBI Taxonomy" id="684063"/>
    <lineage>
        <taxon>Bacteria</taxon>
        <taxon>Bacillati</taxon>
        <taxon>Bacillota</taxon>
        <taxon>Bacilli</taxon>
        <taxon>Bacillales</taxon>
        <taxon>Paenibacillaceae</taxon>
        <taxon>Paenibacillus</taxon>
    </lineage>
</organism>
<dbReference type="OrthoDB" id="547142at2"/>
<dbReference type="Pfam" id="PF04932">
    <property type="entry name" value="Wzy_C"/>
    <property type="match status" value="1"/>
</dbReference>
<reference evidence="8" key="1">
    <citation type="submission" date="2016-10" db="EMBL/GenBank/DDBJ databases">
        <authorList>
            <person name="Varghese N."/>
            <person name="Submissions S."/>
        </authorList>
    </citation>
    <scope>NUCLEOTIDE SEQUENCE [LARGE SCALE GENOMIC DNA]</scope>
    <source>
        <strain evidence="8">CGMCC 1.10223</strain>
    </source>
</reference>
<comment type="subcellular location">
    <subcellularLocation>
        <location evidence="1">Membrane</location>
        <topology evidence="1">Multi-pass membrane protein</topology>
    </subcellularLocation>
</comment>
<feature type="transmembrane region" description="Helical" evidence="5">
    <location>
        <begin position="71"/>
        <end position="91"/>
    </location>
</feature>
<protein>
    <submittedName>
        <fullName evidence="7">O-antigen ligase like membrane protein</fullName>
    </submittedName>
</protein>
<dbReference type="GO" id="GO:0016020">
    <property type="term" value="C:membrane"/>
    <property type="evidence" value="ECO:0007669"/>
    <property type="project" value="UniProtKB-SubCell"/>
</dbReference>
<evidence type="ECO:0000259" key="6">
    <source>
        <dbReference type="Pfam" id="PF04932"/>
    </source>
</evidence>
<keyword evidence="8" id="KW-1185">Reference proteome</keyword>
<evidence type="ECO:0000313" key="8">
    <source>
        <dbReference type="Proteomes" id="UP000183410"/>
    </source>
</evidence>
<feature type="transmembrane region" description="Helical" evidence="5">
    <location>
        <begin position="183"/>
        <end position="202"/>
    </location>
</feature>
<dbReference type="Proteomes" id="UP000183410">
    <property type="component" value="Unassembled WGS sequence"/>
</dbReference>
<keyword evidence="7" id="KW-0436">Ligase</keyword>
<dbReference type="RefSeq" id="WP_046233299.1">
    <property type="nucleotide sequence ID" value="NZ_FONN01000016.1"/>
</dbReference>